<protein>
    <submittedName>
        <fullName evidence="1">Septum formation initiator family protein</fullName>
    </submittedName>
</protein>
<gene>
    <name evidence="1" type="ORF">H9838_08240</name>
</gene>
<proteinExistence type="predicted"/>
<name>A0A9D1YED8_9FIRM</name>
<evidence type="ECO:0000313" key="1">
    <source>
        <dbReference type="EMBL" id="HIY27142.1"/>
    </source>
</evidence>
<organism evidence="1 2">
    <name type="scientific">Candidatus Acutalibacter pullistercoris</name>
    <dbReference type="NCBI Taxonomy" id="2838418"/>
    <lineage>
        <taxon>Bacteria</taxon>
        <taxon>Bacillati</taxon>
        <taxon>Bacillota</taxon>
        <taxon>Clostridia</taxon>
        <taxon>Eubacteriales</taxon>
        <taxon>Acutalibacteraceae</taxon>
        <taxon>Acutalibacter</taxon>
    </lineage>
</organism>
<reference evidence="1" key="2">
    <citation type="submission" date="2021-04" db="EMBL/GenBank/DDBJ databases">
        <authorList>
            <person name="Gilroy R."/>
        </authorList>
    </citation>
    <scope>NUCLEOTIDE SEQUENCE</scope>
    <source>
        <strain evidence="1">1282</strain>
    </source>
</reference>
<sequence>MKFAILCLAVFLVVSLIGQQRQIAEKRETLQSLQAQLTTQDVKNEELRGSLEDEAGLRDYAERKARTELNYAMPGERVFVDAGAND</sequence>
<dbReference type="Pfam" id="PF04977">
    <property type="entry name" value="DivIC"/>
    <property type="match status" value="1"/>
</dbReference>
<dbReference type="AlphaFoldDB" id="A0A9D1YED8"/>
<evidence type="ECO:0000313" key="2">
    <source>
        <dbReference type="Proteomes" id="UP000823915"/>
    </source>
</evidence>
<dbReference type="Proteomes" id="UP000823915">
    <property type="component" value="Unassembled WGS sequence"/>
</dbReference>
<accession>A0A9D1YED8</accession>
<reference evidence="1" key="1">
    <citation type="journal article" date="2021" name="PeerJ">
        <title>Extensive microbial diversity within the chicken gut microbiome revealed by metagenomics and culture.</title>
        <authorList>
            <person name="Gilroy R."/>
            <person name="Ravi A."/>
            <person name="Getino M."/>
            <person name="Pursley I."/>
            <person name="Horton D.L."/>
            <person name="Alikhan N.F."/>
            <person name="Baker D."/>
            <person name="Gharbi K."/>
            <person name="Hall N."/>
            <person name="Watson M."/>
            <person name="Adriaenssens E.M."/>
            <person name="Foster-Nyarko E."/>
            <person name="Jarju S."/>
            <person name="Secka A."/>
            <person name="Antonio M."/>
            <person name="Oren A."/>
            <person name="Chaudhuri R.R."/>
            <person name="La Ragione R."/>
            <person name="Hildebrand F."/>
            <person name="Pallen M.J."/>
        </authorList>
    </citation>
    <scope>NUCLEOTIDE SEQUENCE</scope>
    <source>
        <strain evidence="1">1282</strain>
    </source>
</reference>
<dbReference type="EMBL" id="DXDU01000130">
    <property type="protein sequence ID" value="HIY27142.1"/>
    <property type="molecule type" value="Genomic_DNA"/>
</dbReference>
<dbReference type="InterPro" id="IPR007060">
    <property type="entry name" value="FtsL/DivIC"/>
</dbReference>
<comment type="caution">
    <text evidence="1">The sequence shown here is derived from an EMBL/GenBank/DDBJ whole genome shotgun (WGS) entry which is preliminary data.</text>
</comment>